<reference evidence="2" key="1">
    <citation type="journal article" date="2022" name="Mol. Ecol. Resour.">
        <title>The genomes of chicory, endive, great burdock and yacon provide insights into Asteraceae palaeo-polyploidization history and plant inulin production.</title>
        <authorList>
            <person name="Fan W."/>
            <person name="Wang S."/>
            <person name="Wang H."/>
            <person name="Wang A."/>
            <person name="Jiang F."/>
            <person name="Liu H."/>
            <person name="Zhao H."/>
            <person name="Xu D."/>
            <person name="Zhang Y."/>
        </authorList>
    </citation>
    <scope>NUCLEOTIDE SEQUENCE [LARGE SCALE GENOMIC DNA]</scope>
    <source>
        <strain evidence="2">cv. Niubang</strain>
    </source>
</reference>
<reference evidence="1 2" key="2">
    <citation type="journal article" date="2022" name="Mol. Ecol. Resour.">
        <title>The genomes of chicory, endive, great burdock and yacon provide insights into Asteraceae paleo-polyploidization history and plant inulin production.</title>
        <authorList>
            <person name="Fan W."/>
            <person name="Wang S."/>
            <person name="Wang H."/>
            <person name="Wang A."/>
            <person name="Jiang F."/>
            <person name="Liu H."/>
            <person name="Zhao H."/>
            <person name="Xu D."/>
            <person name="Zhang Y."/>
        </authorList>
    </citation>
    <scope>NUCLEOTIDE SEQUENCE [LARGE SCALE GENOMIC DNA]</scope>
    <source>
        <strain evidence="2">cv. Niubang</strain>
    </source>
</reference>
<proteinExistence type="predicted"/>
<protein>
    <submittedName>
        <fullName evidence="1">Uncharacterized protein</fullName>
    </submittedName>
</protein>
<comment type="caution">
    <text evidence="1">The sequence shown here is derived from an EMBL/GenBank/DDBJ whole genome shotgun (WGS) entry which is preliminary data.</text>
</comment>
<organism evidence="1 2">
    <name type="scientific">Arctium lappa</name>
    <name type="common">Greater burdock</name>
    <name type="synonym">Lappa major</name>
    <dbReference type="NCBI Taxonomy" id="4217"/>
    <lineage>
        <taxon>Eukaryota</taxon>
        <taxon>Viridiplantae</taxon>
        <taxon>Streptophyta</taxon>
        <taxon>Embryophyta</taxon>
        <taxon>Tracheophyta</taxon>
        <taxon>Spermatophyta</taxon>
        <taxon>Magnoliopsida</taxon>
        <taxon>eudicotyledons</taxon>
        <taxon>Gunneridae</taxon>
        <taxon>Pentapetalae</taxon>
        <taxon>asterids</taxon>
        <taxon>campanulids</taxon>
        <taxon>Asterales</taxon>
        <taxon>Asteraceae</taxon>
        <taxon>Carduoideae</taxon>
        <taxon>Cardueae</taxon>
        <taxon>Arctiinae</taxon>
        <taxon>Arctium</taxon>
    </lineage>
</organism>
<accession>A0ACB9AC56</accession>
<dbReference type="Proteomes" id="UP001055879">
    <property type="component" value="Linkage Group LG08"/>
</dbReference>
<gene>
    <name evidence="1" type="ORF">L6452_25034</name>
</gene>
<name>A0ACB9AC56_ARCLA</name>
<dbReference type="EMBL" id="CM042054">
    <property type="protein sequence ID" value="KAI3706938.1"/>
    <property type="molecule type" value="Genomic_DNA"/>
</dbReference>
<keyword evidence="2" id="KW-1185">Reference proteome</keyword>
<evidence type="ECO:0000313" key="2">
    <source>
        <dbReference type="Proteomes" id="UP001055879"/>
    </source>
</evidence>
<evidence type="ECO:0000313" key="1">
    <source>
        <dbReference type="EMBL" id="KAI3706938.1"/>
    </source>
</evidence>
<sequence>MEDHQNEEDDIVTNQATQNEGNFAASAFFTDLMFRSHHELIDWVENVAVFDLVDDDRSVCLSMLCFRTYIKQLVGI</sequence>